<feature type="domain" description="DAMP1 SANT/Myb-like" evidence="8">
    <location>
        <begin position="138"/>
        <end position="194"/>
    </location>
</feature>
<sequence>MSAADDVLGLQSFLEPPEKKSSQENKPLPSSTPASQKAESAKGSDAKNASPTPPPEPCDIRQEVEVMFNNLEAGWVNDEDVVPIAPCFVDSDTDEPVSSRWEWVPIRNSSRLRHKDALEDDLHLYHWRDMSKNPYGDYEFARFDQRLKILKYTDEEYEAYLQHPEWTRSQTDTLFRLCEAFDLRFLVVHDRFNPTPLPSASPPSGPVPPTPQTSTPLVDAKEEGKAAPTTAQASSSATPAQQLATTQTPETTVAGTTTPANATQQQKVAVAMDIDEKVQQVQVHTPQTPALSGNTPKTPAVNTQQNGTTAAAPVAMQQEPASAQGSADAQVAPQGKAVGANAEASQPAQRPDGAAHDGESGDAPPALENSTKQQGDAATATAATATATPAASPNAGPNSAEKTEVKAKKEGLNGNVVPRLRRSNGRTVEELKDRFYSIQRALLRVRNGRDPDLKKHPMFIHEYDMHYERCRKDELEKLQRRTLSQEHKIALTVIQARNLNRRIKMLKRTLGEKSGFKVRTASEDKEAQSSASPSISFKRSQNNVPKHRLPPPEAPAAIPSSSSMRKPPGRRIKPPAPAAGALDVFTEMDEEREVKLASIPDSVIAKDIVPELKQGVILRSEQIAMPLKITGRPLKTLENELVSIGLPLKKPRPFAVPTNDVFRLYKNLRTEIVTLINMRNFIQKKERERDSIRNMLRQHNKVGPGTPYDFGSKKDKRKAFMNDHGGSGSFKRRRVAHR</sequence>
<feature type="domain" description="DNA methyltransferase 1-associated 1" evidence="7">
    <location>
        <begin position="610"/>
        <end position="696"/>
    </location>
</feature>
<evidence type="ECO:0008006" key="10">
    <source>
        <dbReference type="Google" id="ProtNLM"/>
    </source>
</evidence>
<evidence type="ECO:0000256" key="3">
    <source>
        <dbReference type="ARBA" id="ARBA00023015"/>
    </source>
</evidence>
<feature type="compositionally biased region" description="Basic and acidic residues" evidence="6">
    <location>
        <begin position="516"/>
        <end position="527"/>
    </location>
</feature>
<dbReference type="GO" id="GO:0003714">
    <property type="term" value="F:transcription corepressor activity"/>
    <property type="evidence" value="ECO:0007669"/>
    <property type="project" value="TreeGrafter"/>
</dbReference>
<dbReference type="EMBL" id="HBIV01007290">
    <property type="protein sequence ID" value="CAE0652177.1"/>
    <property type="molecule type" value="Transcribed_RNA"/>
</dbReference>
<proteinExistence type="predicted"/>
<dbReference type="GO" id="GO:0000122">
    <property type="term" value="P:negative regulation of transcription by RNA polymerase II"/>
    <property type="evidence" value="ECO:0007669"/>
    <property type="project" value="TreeGrafter"/>
</dbReference>
<dbReference type="Pfam" id="PF05499">
    <property type="entry name" value="DMAP1"/>
    <property type="match status" value="1"/>
</dbReference>
<dbReference type="GO" id="GO:0006281">
    <property type="term" value="P:DNA repair"/>
    <property type="evidence" value="ECO:0007669"/>
    <property type="project" value="InterPro"/>
</dbReference>
<reference evidence="9" key="1">
    <citation type="submission" date="2021-01" db="EMBL/GenBank/DDBJ databases">
        <authorList>
            <person name="Corre E."/>
            <person name="Pelletier E."/>
            <person name="Niang G."/>
            <person name="Scheremetjew M."/>
            <person name="Finn R."/>
            <person name="Kale V."/>
            <person name="Holt S."/>
            <person name="Cochrane G."/>
            <person name="Meng A."/>
            <person name="Brown T."/>
            <person name="Cohen L."/>
        </authorList>
    </citation>
    <scope>NUCLEOTIDE SEQUENCE</scope>
    <source>
        <strain evidence="9">CCCM811</strain>
    </source>
</reference>
<comment type="subcellular location">
    <subcellularLocation>
        <location evidence="1">Nucleus</location>
    </subcellularLocation>
</comment>
<feature type="compositionally biased region" description="Polar residues" evidence="6">
    <location>
        <begin position="24"/>
        <end position="38"/>
    </location>
</feature>
<dbReference type="InterPro" id="IPR027109">
    <property type="entry name" value="Swc4/Dmap1"/>
</dbReference>
<dbReference type="GO" id="GO:0006338">
    <property type="term" value="P:chromatin remodeling"/>
    <property type="evidence" value="ECO:0007669"/>
    <property type="project" value="InterPro"/>
</dbReference>
<feature type="compositionally biased region" description="Basic and acidic residues" evidence="6">
    <location>
        <begin position="401"/>
        <end position="411"/>
    </location>
</feature>
<dbReference type="Pfam" id="PF16282">
    <property type="entry name" value="SANT_DAMP1_like"/>
    <property type="match status" value="1"/>
</dbReference>
<feature type="region of interest" description="Disordered" evidence="6">
    <location>
        <begin position="279"/>
        <end position="421"/>
    </location>
</feature>
<evidence type="ECO:0000256" key="5">
    <source>
        <dbReference type="ARBA" id="ARBA00023242"/>
    </source>
</evidence>
<dbReference type="GO" id="GO:0035267">
    <property type="term" value="C:NuA4 histone acetyltransferase complex"/>
    <property type="evidence" value="ECO:0007669"/>
    <property type="project" value="InterPro"/>
</dbReference>
<name>A0A7S4DJ71_9EUKA</name>
<dbReference type="PANTHER" id="PTHR12855">
    <property type="entry name" value="DNA METHYLTRANSFERASE 1-ASSOCIATED PROTEIN 1 FAMILY MEMBER"/>
    <property type="match status" value="1"/>
</dbReference>
<feature type="region of interest" description="Disordered" evidence="6">
    <location>
        <begin position="516"/>
        <end position="578"/>
    </location>
</feature>
<evidence type="ECO:0000259" key="7">
    <source>
        <dbReference type="Pfam" id="PF05499"/>
    </source>
</evidence>
<feature type="compositionally biased region" description="Polar residues" evidence="6">
    <location>
        <begin position="284"/>
        <end position="309"/>
    </location>
</feature>
<feature type="region of interest" description="Disordered" evidence="6">
    <location>
        <begin position="698"/>
        <end position="738"/>
    </location>
</feature>
<feature type="compositionally biased region" description="Pro residues" evidence="6">
    <location>
        <begin position="196"/>
        <end position="211"/>
    </location>
</feature>
<dbReference type="GO" id="GO:0000812">
    <property type="term" value="C:Swr1 complex"/>
    <property type="evidence" value="ECO:0007669"/>
    <property type="project" value="TreeGrafter"/>
</dbReference>
<evidence type="ECO:0000313" key="9">
    <source>
        <dbReference type="EMBL" id="CAE0652177.1"/>
    </source>
</evidence>
<feature type="compositionally biased region" description="Low complexity" evidence="6">
    <location>
        <begin position="226"/>
        <end position="260"/>
    </location>
</feature>
<evidence type="ECO:0000256" key="1">
    <source>
        <dbReference type="ARBA" id="ARBA00004123"/>
    </source>
</evidence>
<organism evidence="9">
    <name type="scientific">Lotharella globosa</name>
    <dbReference type="NCBI Taxonomy" id="91324"/>
    <lineage>
        <taxon>Eukaryota</taxon>
        <taxon>Sar</taxon>
        <taxon>Rhizaria</taxon>
        <taxon>Cercozoa</taxon>
        <taxon>Chlorarachniophyceae</taxon>
        <taxon>Lotharella</taxon>
    </lineage>
</organism>
<keyword evidence="3" id="KW-0805">Transcription regulation</keyword>
<keyword evidence="4" id="KW-0804">Transcription</keyword>
<dbReference type="PANTHER" id="PTHR12855:SF10">
    <property type="entry name" value="DNA METHYLTRANSFERASE 1-ASSOCIATED PROTEIN 1"/>
    <property type="match status" value="1"/>
</dbReference>
<evidence type="ECO:0000256" key="2">
    <source>
        <dbReference type="ARBA" id="ARBA00022853"/>
    </source>
</evidence>
<protein>
    <recommendedName>
        <fullName evidence="10">dAMP1 SANT/Myb-like domain-containing protein</fullName>
    </recommendedName>
</protein>
<evidence type="ECO:0000256" key="4">
    <source>
        <dbReference type="ARBA" id="ARBA00023163"/>
    </source>
</evidence>
<dbReference type="AlphaFoldDB" id="A0A7S4DJ71"/>
<keyword evidence="5" id="KW-0539">Nucleus</keyword>
<dbReference type="Gene3D" id="1.10.10.60">
    <property type="entry name" value="Homeodomain-like"/>
    <property type="match status" value="1"/>
</dbReference>
<keyword evidence="2" id="KW-0156">Chromatin regulator</keyword>
<gene>
    <name evidence="9" type="ORF">LGLO00237_LOCUS5400</name>
</gene>
<feature type="compositionally biased region" description="Low complexity" evidence="6">
    <location>
        <begin position="377"/>
        <end position="400"/>
    </location>
</feature>
<feature type="compositionally biased region" description="Polar residues" evidence="6">
    <location>
        <begin position="528"/>
        <end position="544"/>
    </location>
</feature>
<feature type="region of interest" description="Disordered" evidence="6">
    <location>
        <begin position="196"/>
        <end position="260"/>
    </location>
</feature>
<feature type="region of interest" description="Disordered" evidence="6">
    <location>
        <begin position="1"/>
        <end position="59"/>
    </location>
</feature>
<evidence type="ECO:0000259" key="8">
    <source>
        <dbReference type="Pfam" id="PF16282"/>
    </source>
</evidence>
<accession>A0A7S4DJ71</accession>
<dbReference type="InterPro" id="IPR008468">
    <property type="entry name" value="DMAP1"/>
</dbReference>
<dbReference type="InterPro" id="IPR032563">
    <property type="entry name" value="DAMP1_SANT-like"/>
</dbReference>
<evidence type="ECO:0000256" key="6">
    <source>
        <dbReference type="SAM" id="MobiDB-lite"/>
    </source>
</evidence>